<dbReference type="InterPro" id="IPR058240">
    <property type="entry name" value="rSAM_sf"/>
</dbReference>
<dbReference type="CDD" id="cd01335">
    <property type="entry name" value="Radical_SAM"/>
    <property type="match status" value="1"/>
</dbReference>
<dbReference type="SMART" id="SM00729">
    <property type="entry name" value="Elp3"/>
    <property type="match status" value="1"/>
</dbReference>
<reference evidence="9 10" key="1">
    <citation type="journal article" date="2016" name="Nat. Commun.">
        <title>Thousands of microbial genomes shed light on interconnected biogeochemical processes in an aquifer system.</title>
        <authorList>
            <person name="Anantharaman K."/>
            <person name="Brown C.T."/>
            <person name="Hug L.A."/>
            <person name="Sharon I."/>
            <person name="Castelle C.J."/>
            <person name="Probst A.J."/>
            <person name="Thomas B.C."/>
            <person name="Singh A."/>
            <person name="Wilkins M.J."/>
            <person name="Karaoz U."/>
            <person name="Brodie E.L."/>
            <person name="Williams K.H."/>
            <person name="Hubbard S.S."/>
            <person name="Banfield J.F."/>
        </authorList>
    </citation>
    <scope>NUCLEOTIDE SEQUENCE [LARGE SCALE GENOMIC DNA]</scope>
</reference>
<comment type="caution">
    <text evidence="9">The sequence shown here is derived from an EMBL/GenBank/DDBJ whole genome shotgun (WGS) entry which is preliminary data.</text>
</comment>
<keyword evidence="7" id="KW-0411">Iron-sulfur</keyword>
<dbReference type="InterPro" id="IPR034466">
    <property type="entry name" value="Methyltransferase_Class_B"/>
</dbReference>
<dbReference type="GO" id="GO:0046872">
    <property type="term" value="F:metal ion binding"/>
    <property type="evidence" value="ECO:0007669"/>
    <property type="project" value="UniProtKB-KW"/>
</dbReference>
<dbReference type="PANTHER" id="PTHR43409">
    <property type="entry name" value="ANAEROBIC MAGNESIUM-PROTOPORPHYRIN IX MONOMETHYL ESTER CYCLASE-RELATED"/>
    <property type="match status" value="1"/>
</dbReference>
<dbReference type="SFLD" id="SFLDG01082">
    <property type="entry name" value="B12-binding_domain_containing"/>
    <property type="match status" value="1"/>
</dbReference>
<dbReference type="InterPro" id="IPR023404">
    <property type="entry name" value="rSAM_horseshoe"/>
</dbReference>
<evidence type="ECO:0000256" key="4">
    <source>
        <dbReference type="ARBA" id="ARBA00022691"/>
    </source>
</evidence>
<organism evidence="9 10">
    <name type="scientific">Candidatus Roizmanbacteria bacterium RIFCSPLOWO2_02_FULL_38_10</name>
    <dbReference type="NCBI Taxonomy" id="1802074"/>
    <lineage>
        <taxon>Bacteria</taxon>
        <taxon>Candidatus Roizmaniibacteriota</taxon>
    </lineage>
</organism>
<evidence type="ECO:0000256" key="3">
    <source>
        <dbReference type="ARBA" id="ARBA00022679"/>
    </source>
</evidence>
<dbReference type="EMBL" id="MGAY01000032">
    <property type="protein sequence ID" value="OGK56555.1"/>
    <property type="molecule type" value="Genomic_DNA"/>
</dbReference>
<keyword evidence="4" id="KW-0949">S-adenosyl-L-methionine</keyword>
<dbReference type="SFLD" id="SFLDG01123">
    <property type="entry name" value="methyltransferase_(Class_B)"/>
    <property type="match status" value="1"/>
</dbReference>
<feature type="domain" description="Radical SAM core" evidence="8">
    <location>
        <begin position="155"/>
        <end position="379"/>
    </location>
</feature>
<evidence type="ECO:0000256" key="1">
    <source>
        <dbReference type="ARBA" id="ARBA00001966"/>
    </source>
</evidence>
<dbReference type="STRING" id="1802074.A3J15_01930"/>
<gene>
    <name evidence="9" type="ORF">A3J15_01930</name>
</gene>
<dbReference type="InterPro" id="IPR006638">
    <property type="entry name" value="Elp3/MiaA/NifB-like_rSAM"/>
</dbReference>
<dbReference type="InterPro" id="IPR007197">
    <property type="entry name" value="rSAM"/>
</dbReference>
<dbReference type="SUPFAM" id="SSF102114">
    <property type="entry name" value="Radical SAM enzymes"/>
    <property type="match status" value="1"/>
</dbReference>
<dbReference type="PANTHER" id="PTHR43409:SF7">
    <property type="entry name" value="BLL1977 PROTEIN"/>
    <property type="match status" value="1"/>
</dbReference>
<dbReference type="Proteomes" id="UP000176376">
    <property type="component" value="Unassembled WGS sequence"/>
</dbReference>
<keyword evidence="5" id="KW-0479">Metal-binding</keyword>
<dbReference type="AlphaFoldDB" id="A0A1F7JLT0"/>
<dbReference type="SFLD" id="SFLDS00029">
    <property type="entry name" value="Radical_SAM"/>
    <property type="match status" value="1"/>
</dbReference>
<evidence type="ECO:0000256" key="2">
    <source>
        <dbReference type="ARBA" id="ARBA00022603"/>
    </source>
</evidence>
<accession>A0A1F7JLT0</accession>
<dbReference type="GO" id="GO:0005829">
    <property type="term" value="C:cytosol"/>
    <property type="evidence" value="ECO:0007669"/>
    <property type="project" value="TreeGrafter"/>
</dbReference>
<dbReference type="InterPro" id="IPR051198">
    <property type="entry name" value="BchE-like"/>
</dbReference>
<protein>
    <recommendedName>
        <fullName evidence="8">Radical SAM core domain-containing protein</fullName>
    </recommendedName>
</protein>
<evidence type="ECO:0000256" key="6">
    <source>
        <dbReference type="ARBA" id="ARBA00023004"/>
    </source>
</evidence>
<evidence type="ECO:0000313" key="10">
    <source>
        <dbReference type="Proteomes" id="UP000176376"/>
    </source>
</evidence>
<sequence>MKVTLIQPAMGRLSNGKKFKRPFTLEPLSIVTLAGLTPPNVELQFFDDRIEDIDYDQPTDLVGISVETFTALRAYQIARHYRMRGIPVVLGGFHPTLLPDEGLRYADSVVIGQAEDLWTKVLLDANKGKLKKRYSSNAVSQITRTRIDRKMLKGKKYLPVTLVEFGRGCPYHCEFCDIPIFYKGRHDVRPVDEVVSEIIASGRKNVLVVDDNISARPYILLEFSKAVKPLNIRWASQAGITLAMHDDVLDAVAESGCVGFLIGFESIDKRNLKLIDKKTNFTIPYKKAIKKFHDRGIRIYGSFIVGYDFDTPKIIDRTVEFAIKNKIFIVNFNPLFPIPKTPLYNRMIKEGRLRNKKWWLDSNFRYGDFPFNVHSMSGDDLTKKCEEVKETFYSISSIIKRGVGSKTNFGNPLSALIYILINLRTRSELRGKAQLYLGMDE</sequence>
<evidence type="ECO:0000313" key="9">
    <source>
        <dbReference type="EMBL" id="OGK56555.1"/>
    </source>
</evidence>
<dbReference type="Gene3D" id="3.80.30.20">
    <property type="entry name" value="tm_1862 like domain"/>
    <property type="match status" value="1"/>
</dbReference>
<evidence type="ECO:0000256" key="5">
    <source>
        <dbReference type="ARBA" id="ARBA00022723"/>
    </source>
</evidence>
<keyword evidence="2" id="KW-0489">Methyltransferase</keyword>
<dbReference type="Pfam" id="PF04055">
    <property type="entry name" value="Radical_SAM"/>
    <property type="match status" value="1"/>
</dbReference>
<dbReference type="GO" id="GO:0051539">
    <property type="term" value="F:4 iron, 4 sulfur cluster binding"/>
    <property type="evidence" value="ECO:0007669"/>
    <property type="project" value="UniProtKB-KW"/>
</dbReference>
<dbReference type="Gene3D" id="3.40.50.280">
    <property type="entry name" value="Cobalamin-binding domain"/>
    <property type="match status" value="1"/>
</dbReference>
<evidence type="ECO:0000259" key="8">
    <source>
        <dbReference type="PROSITE" id="PS51918"/>
    </source>
</evidence>
<evidence type="ECO:0000256" key="7">
    <source>
        <dbReference type="ARBA" id="ARBA00023014"/>
    </source>
</evidence>
<dbReference type="GO" id="GO:0003824">
    <property type="term" value="F:catalytic activity"/>
    <property type="evidence" value="ECO:0007669"/>
    <property type="project" value="InterPro"/>
</dbReference>
<keyword evidence="6" id="KW-0408">Iron</keyword>
<name>A0A1F7JLT0_9BACT</name>
<proteinExistence type="predicted"/>
<dbReference type="PROSITE" id="PS51918">
    <property type="entry name" value="RADICAL_SAM"/>
    <property type="match status" value="1"/>
</dbReference>
<comment type="cofactor">
    <cofactor evidence="1">
        <name>[4Fe-4S] cluster</name>
        <dbReference type="ChEBI" id="CHEBI:49883"/>
    </cofactor>
</comment>
<keyword evidence="3" id="KW-0808">Transferase</keyword>